<dbReference type="SUPFAM" id="SSF48452">
    <property type="entry name" value="TPR-like"/>
    <property type="match status" value="1"/>
</dbReference>
<dbReference type="InterPro" id="IPR019734">
    <property type="entry name" value="TPR_rpt"/>
</dbReference>
<reference evidence="9 10" key="1">
    <citation type="submission" date="2014-04" db="EMBL/GenBank/DDBJ databases">
        <authorList>
            <person name="Sears C."/>
            <person name="Carroll K."/>
            <person name="Sack B.R."/>
            <person name="Qadri F."/>
            <person name="Myers L.L."/>
            <person name="Chung G.-T."/>
            <person name="Escheverria P."/>
            <person name="Fraser C.M."/>
            <person name="Sadzewicz L."/>
            <person name="Shefchek K.A."/>
            <person name="Tallon L."/>
            <person name="Das S.P."/>
            <person name="Daugherty S."/>
            <person name="Mongodin E.F."/>
        </authorList>
    </citation>
    <scope>NUCLEOTIDE SEQUENCE [LARGE SCALE GENOMIC DNA]</scope>
    <source>
        <strain evidence="10">3775 SL(B) 10 (iv)</strain>
    </source>
</reference>
<protein>
    <submittedName>
        <fullName evidence="9">Tetratricopeptide repeat family protein</fullName>
    </submittedName>
</protein>
<dbReference type="SMART" id="SM00028">
    <property type="entry name" value="TPR"/>
    <property type="match status" value="4"/>
</dbReference>
<dbReference type="InterPro" id="IPR011990">
    <property type="entry name" value="TPR-like_helical_dom_sf"/>
</dbReference>
<dbReference type="PROSITE" id="PS50005">
    <property type="entry name" value="TPR"/>
    <property type="match status" value="1"/>
</dbReference>
<dbReference type="SUPFAM" id="SSF46894">
    <property type="entry name" value="C-terminal effector domain of the bipartite response regulators"/>
    <property type="match status" value="1"/>
</dbReference>
<comment type="caution">
    <text evidence="9">The sequence shown here is derived from an EMBL/GenBank/DDBJ whole genome shotgun (WGS) entry which is preliminary data.</text>
</comment>
<dbReference type="PANTHER" id="PTHR46630:SF1">
    <property type="entry name" value="TETRATRICOPEPTIDE REPEAT PROTEIN 29"/>
    <property type="match status" value="1"/>
</dbReference>
<dbReference type="PANTHER" id="PTHR46630">
    <property type="entry name" value="TETRATRICOPEPTIDE REPEAT PROTEIN 29"/>
    <property type="match status" value="1"/>
</dbReference>
<evidence type="ECO:0000313" key="9">
    <source>
        <dbReference type="EMBL" id="KDS28666.1"/>
    </source>
</evidence>
<evidence type="ECO:0000256" key="2">
    <source>
        <dbReference type="ARBA" id="ARBA00022490"/>
    </source>
</evidence>
<dbReference type="GO" id="GO:0006355">
    <property type="term" value="P:regulation of DNA-templated transcription"/>
    <property type="evidence" value="ECO:0007669"/>
    <property type="project" value="InterPro"/>
</dbReference>
<evidence type="ECO:0000256" key="5">
    <source>
        <dbReference type="ARBA" id="ARBA00038253"/>
    </source>
</evidence>
<dbReference type="GO" id="GO:0005737">
    <property type="term" value="C:cytoplasm"/>
    <property type="evidence" value="ECO:0007669"/>
    <property type="project" value="UniProtKB-SubCell"/>
</dbReference>
<keyword evidence="8" id="KW-1133">Transmembrane helix</keyword>
<dbReference type="PATRIC" id="fig|1339350.3.peg.3059"/>
<keyword evidence="8" id="KW-0812">Transmembrane</keyword>
<proteinExistence type="inferred from homology"/>
<dbReference type="GO" id="GO:0003677">
    <property type="term" value="F:DNA binding"/>
    <property type="evidence" value="ECO:0007669"/>
    <property type="project" value="InterPro"/>
</dbReference>
<comment type="subcellular location">
    <subcellularLocation>
        <location evidence="1">Cytoplasm</location>
    </subcellularLocation>
</comment>
<accession>A0A078R249</accession>
<evidence type="ECO:0000256" key="3">
    <source>
        <dbReference type="ARBA" id="ARBA00022737"/>
    </source>
</evidence>
<gene>
    <name evidence="9" type="ORF">M097_3196</name>
</gene>
<organism evidence="9 10">
    <name type="scientific">Phocaeicola vulgatus str. 3775 SL</name>
    <name type="common">B</name>
    <name type="synonym">iv</name>
    <dbReference type="NCBI Taxonomy" id="1339350"/>
    <lineage>
        <taxon>Bacteria</taxon>
        <taxon>Pseudomonadati</taxon>
        <taxon>Bacteroidota</taxon>
        <taxon>Bacteroidia</taxon>
        <taxon>Bacteroidales</taxon>
        <taxon>Bacteroidaceae</taxon>
        <taxon>Phocaeicola</taxon>
    </lineage>
</organism>
<feature type="transmembrane region" description="Helical" evidence="8">
    <location>
        <begin position="366"/>
        <end position="388"/>
    </location>
</feature>
<evidence type="ECO:0000256" key="7">
    <source>
        <dbReference type="SAM" id="Coils"/>
    </source>
</evidence>
<dbReference type="InterPro" id="IPR016032">
    <property type="entry name" value="Sig_transdc_resp-reg_C-effctor"/>
</dbReference>
<keyword evidence="2" id="KW-0963">Cytoplasm</keyword>
<name>A0A078R249_PHOVU</name>
<sequence>MITMSSFKYAGLIISIIISLISCTHNKNYPTAFQPELAKAEAMMYRYPDSALHILQGIQPDIPSENEQYATWALLMTQAQYKNQIEQSDSLINIAYSYFTKHDNTQRKALALYYKGILRHESHHAEDALSFYLEAATEIEKTNDYQLGFLINSEVGLMYLYRKLNDYAMEYFEKAHHNAELSDNQTYIAFSFIYIARAFSQKKQYNKAIEYYEKAIKIGQVNNYPTILASAMNETSFLFLKTGENKKALQYAKDCIKIKKTDQRIFSLGDTYRYLKMYDSAYFYLNQACLSPNIHTARSAYQALYYISQEEKDYKKAVEYSNKLWFYQDSIGKTDRNKALIEMQEKYDQQKIINENNLSQIKKDRIIRNVLIALIILSFIIAITNYLYQRKIVSQKQEISEKEEKIRYFTMKIHENETLINRNKMRIEELTIQMEGSLEIKEQWKEQNKIRQEIQQQNETLKLENNNLQNHISNYAQSLKEKSKELEAMEHLSKENQYLHKREAFLCNQLIKQTELFNKLKTTKYIDNKLWQEIKEKIDLLFDNYTKRLCHQIPSLTDGDIQICCLIKLRFSNGDIANMLAISPTSVSKRKLRLKERIVQEIGSLGENQSLDLWLMEY</sequence>
<feature type="coiled-coil region" evidence="7">
    <location>
        <begin position="427"/>
        <end position="492"/>
    </location>
</feature>
<dbReference type="AlphaFoldDB" id="A0A078R249"/>
<keyword evidence="7" id="KW-0175">Coiled coil</keyword>
<dbReference type="EMBL" id="JNHI01000023">
    <property type="protein sequence ID" value="KDS28666.1"/>
    <property type="molecule type" value="Genomic_DNA"/>
</dbReference>
<evidence type="ECO:0000313" key="10">
    <source>
        <dbReference type="Proteomes" id="UP000028134"/>
    </source>
</evidence>
<comment type="similarity">
    <text evidence="5">Belongs to the Rap family.</text>
</comment>
<evidence type="ECO:0000256" key="4">
    <source>
        <dbReference type="ARBA" id="ARBA00022803"/>
    </source>
</evidence>
<evidence type="ECO:0000256" key="8">
    <source>
        <dbReference type="SAM" id="Phobius"/>
    </source>
</evidence>
<keyword evidence="3" id="KW-0677">Repeat</keyword>
<dbReference type="Gene3D" id="1.25.40.10">
    <property type="entry name" value="Tetratricopeptide repeat domain"/>
    <property type="match status" value="2"/>
</dbReference>
<dbReference type="InterPro" id="IPR051476">
    <property type="entry name" value="Bac_ResReg_Asp_Phosphatase"/>
</dbReference>
<dbReference type="RefSeq" id="WP_005845634.1">
    <property type="nucleotide sequence ID" value="NZ_JNHI01000023.1"/>
</dbReference>
<keyword evidence="4 6" id="KW-0802">TPR repeat</keyword>
<evidence type="ECO:0000256" key="6">
    <source>
        <dbReference type="PROSITE-ProRule" id="PRU00339"/>
    </source>
</evidence>
<feature type="repeat" description="TPR" evidence="6">
    <location>
        <begin position="189"/>
        <end position="222"/>
    </location>
</feature>
<evidence type="ECO:0000256" key="1">
    <source>
        <dbReference type="ARBA" id="ARBA00004496"/>
    </source>
</evidence>
<keyword evidence="8" id="KW-0472">Membrane</keyword>
<dbReference type="Proteomes" id="UP000028134">
    <property type="component" value="Unassembled WGS sequence"/>
</dbReference>